<gene>
    <name evidence="1" type="ORF">ACFPCS_05890</name>
</gene>
<sequence length="173" mass="18370">MESRTQMTAAELRQLQAPLKDRYRAEPEAARTPLHSHGNFRDPGLTCTVDTWAGPVRGGPHAATGGDGSDACSGDMLLDALLACAGVTLRSVATAMGVEVRSAELTADGMFDARGTLGVDRSVPVGVQDVVVTARVDADLDDTALERLARATERYCVVSQSLKADVRFVLERV</sequence>
<keyword evidence="1" id="KW-0575">Peroxidase</keyword>
<dbReference type="SUPFAM" id="SSF82784">
    <property type="entry name" value="OsmC-like"/>
    <property type="match status" value="1"/>
</dbReference>
<accession>A0ABV9TGJ7</accession>
<dbReference type="PANTHER" id="PTHR35368">
    <property type="entry name" value="HYDROPEROXIDE REDUCTASE"/>
    <property type="match status" value="1"/>
</dbReference>
<dbReference type="EMBL" id="JBHSIW010000007">
    <property type="protein sequence ID" value="MFC4903095.1"/>
    <property type="molecule type" value="Genomic_DNA"/>
</dbReference>
<comment type="caution">
    <text evidence="1">The sequence shown here is derived from an EMBL/GenBank/DDBJ whole genome shotgun (WGS) entry which is preliminary data.</text>
</comment>
<dbReference type="InterPro" id="IPR036102">
    <property type="entry name" value="OsmC/Ohrsf"/>
</dbReference>
<dbReference type="Pfam" id="PF02566">
    <property type="entry name" value="OsmC"/>
    <property type="match status" value="1"/>
</dbReference>
<dbReference type="EC" id="1.11.1.-" evidence="1"/>
<dbReference type="InterPro" id="IPR003718">
    <property type="entry name" value="OsmC/Ohr_fam"/>
</dbReference>
<dbReference type="GO" id="GO:0004601">
    <property type="term" value="F:peroxidase activity"/>
    <property type="evidence" value="ECO:0007669"/>
    <property type="project" value="UniProtKB-KW"/>
</dbReference>
<name>A0ABV9TGJ7_9MICC</name>
<organism evidence="1 2">
    <name type="scientific">Kocuria oceani</name>
    <dbReference type="NCBI Taxonomy" id="988827"/>
    <lineage>
        <taxon>Bacteria</taxon>
        <taxon>Bacillati</taxon>
        <taxon>Actinomycetota</taxon>
        <taxon>Actinomycetes</taxon>
        <taxon>Micrococcales</taxon>
        <taxon>Micrococcaceae</taxon>
        <taxon>Kocuria</taxon>
    </lineage>
</organism>
<dbReference type="PANTHER" id="PTHR35368:SF1">
    <property type="entry name" value="HYDROPEROXIDE REDUCTASE"/>
    <property type="match status" value="1"/>
</dbReference>
<dbReference type="Proteomes" id="UP001595797">
    <property type="component" value="Unassembled WGS sequence"/>
</dbReference>
<keyword evidence="2" id="KW-1185">Reference proteome</keyword>
<proteinExistence type="predicted"/>
<evidence type="ECO:0000313" key="2">
    <source>
        <dbReference type="Proteomes" id="UP001595797"/>
    </source>
</evidence>
<dbReference type="Gene3D" id="3.30.300.20">
    <property type="match status" value="1"/>
</dbReference>
<dbReference type="RefSeq" id="WP_203225570.1">
    <property type="nucleotide sequence ID" value="NZ_JARAMH010000001.1"/>
</dbReference>
<dbReference type="InterPro" id="IPR015946">
    <property type="entry name" value="KH_dom-like_a/b"/>
</dbReference>
<reference evidence="2" key="1">
    <citation type="journal article" date="2019" name="Int. J. Syst. Evol. Microbiol.">
        <title>The Global Catalogue of Microorganisms (GCM) 10K type strain sequencing project: providing services to taxonomists for standard genome sequencing and annotation.</title>
        <authorList>
            <consortium name="The Broad Institute Genomics Platform"/>
            <consortium name="The Broad Institute Genome Sequencing Center for Infectious Disease"/>
            <person name="Wu L."/>
            <person name="Ma J."/>
        </authorList>
    </citation>
    <scope>NUCLEOTIDE SEQUENCE [LARGE SCALE GENOMIC DNA]</scope>
    <source>
        <strain evidence="2">CGMCC 4.6946</strain>
    </source>
</reference>
<protein>
    <submittedName>
        <fullName evidence="1">OsmC family protein</fullName>
        <ecNumber evidence="1">1.11.1.-</ecNumber>
    </submittedName>
</protein>
<evidence type="ECO:0000313" key="1">
    <source>
        <dbReference type="EMBL" id="MFC4903095.1"/>
    </source>
</evidence>
<dbReference type="InterPro" id="IPR052924">
    <property type="entry name" value="OsmC/Ohr_hydroprdx_reductase"/>
</dbReference>
<keyword evidence="1" id="KW-0560">Oxidoreductase</keyword>